<dbReference type="EMBL" id="CM000832">
    <property type="protein sequence ID" value="EET08849.1"/>
    <property type="molecule type" value="Genomic_DNA"/>
</dbReference>
<name>A0A0E1W8Y9_BURPE</name>
<dbReference type="Proteomes" id="UP000001812">
    <property type="component" value="Chromosome I"/>
</dbReference>
<sequence>MARVCAHVFRKPLNIVKFFGTRIIPIVTITSGIHHLFNYIFDVIGARF</sequence>
<gene>
    <name evidence="1" type="ORF">BURPS1710A_2075</name>
</gene>
<proteinExistence type="predicted"/>
<protein>
    <submittedName>
        <fullName evidence="1">Uncharacterized protein</fullName>
    </submittedName>
</protein>
<organism evidence="1">
    <name type="scientific">Burkholderia pseudomallei 1710a</name>
    <dbReference type="NCBI Taxonomy" id="320371"/>
    <lineage>
        <taxon>Bacteria</taxon>
        <taxon>Pseudomonadati</taxon>
        <taxon>Pseudomonadota</taxon>
        <taxon>Betaproteobacteria</taxon>
        <taxon>Burkholderiales</taxon>
        <taxon>Burkholderiaceae</taxon>
        <taxon>Burkholderia</taxon>
        <taxon>pseudomallei group</taxon>
    </lineage>
</organism>
<dbReference type="AlphaFoldDB" id="A0A0E1W8Y9"/>
<reference evidence="1" key="1">
    <citation type="submission" date="2009-05" db="EMBL/GenBank/DDBJ databases">
        <authorList>
            <person name="Harkins D.M."/>
            <person name="DeShazer D."/>
            <person name="Woods D.E."/>
            <person name="Brinkac L.M."/>
            <person name="Brown K.A."/>
            <person name="Hung G.C."/>
            <person name="Tuanyok A."/>
            <person name="Zhang B."/>
            <person name="Nierman W.C."/>
        </authorList>
    </citation>
    <scope>NUCLEOTIDE SEQUENCE [LARGE SCALE GENOMIC DNA]</scope>
    <source>
        <strain evidence="1">1710a</strain>
    </source>
</reference>
<evidence type="ECO:0000313" key="1">
    <source>
        <dbReference type="EMBL" id="EET08849.1"/>
    </source>
</evidence>
<dbReference type="HOGENOM" id="CLU_3150474_0_0_4"/>
<accession>A0A0E1W8Y9</accession>